<evidence type="ECO:0000256" key="4">
    <source>
        <dbReference type="ARBA" id="ARBA00023002"/>
    </source>
</evidence>
<dbReference type="InterPro" id="IPR014756">
    <property type="entry name" value="Ig_E-set"/>
</dbReference>
<evidence type="ECO:0000259" key="5">
    <source>
        <dbReference type="Pfam" id="PF00174"/>
    </source>
</evidence>
<proteinExistence type="predicted"/>
<dbReference type="SUPFAM" id="SSF56524">
    <property type="entry name" value="Oxidoreductase molybdopterin-binding domain"/>
    <property type="match status" value="1"/>
</dbReference>
<dbReference type="Pfam" id="PF03404">
    <property type="entry name" value="Mo-co_dimer"/>
    <property type="match status" value="1"/>
</dbReference>
<dbReference type="PRINTS" id="PR00407">
    <property type="entry name" value="EUMOPTERIN"/>
</dbReference>
<keyword evidence="4 7" id="KW-0560">Oxidoreductase</keyword>
<dbReference type="InterPro" id="IPR000572">
    <property type="entry name" value="OxRdtase_Mopterin-bd_dom"/>
</dbReference>
<sequence>MNTSALRFAAGNGLLDRRSFLKSGYGLSIATAIGLSPAGRLLADSEPPMPTWMTSLGAADSAYGSPSPHESQVLRQLQPNTPQTAGFSIWHSPLQHQRGIITPSGLHFAVHHNGVPAIEPERHRLLIHGLVERPLQFDLQRLMRYPMVSRIQFLECAGNTAANALSPSALDGDCQALFGQISCSEWTGVPLSHLLREAGVKASARWVICEGADGGSHSRSLPLAKLMDDAIVAFYQNGERLRPSQGYPVRLFVPGWEGNVSIKWLHRLEVSDQPAFSKDESGLYTRILSNDDILAFGFAMDVKSVITHPSGRQRLPELKGFYEISGLAWSGTGRIAKVEVSADNGRSWTQAQLHGPVLDKALTRFSIPWQWTGAATTLLSRASDEQGHVQPTRSEWRSRYAAHSFNHYNAIQAWRVGRDGTVENSYA</sequence>
<dbReference type="InterPro" id="IPR030835">
    <property type="entry name" value="Sulfite_DH_SoxC"/>
</dbReference>
<keyword evidence="3" id="KW-0479">Metal-binding</keyword>
<keyword evidence="8" id="KW-1185">Reference proteome</keyword>
<dbReference type="RefSeq" id="WP_369286318.1">
    <property type="nucleotide sequence ID" value="NZ_JBFTEG010000002.1"/>
</dbReference>
<evidence type="ECO:0000256" key="1">
    <source>
        <dbReference type="ARBA" id="ARBA00001924"/>
    </source>
</evidence>
<dbReference type="Pfam" id="PF00174">
    <property type="entry name" value="Oxidored_molyb"/>
    <property type="match status" value="1"/>
</dbReference>
<keyword evidence="2" id="KW-0500">Molybdenum</keyword>
<dbReference type="Gene3D" id="3.90.420.10">
    <property type="entry name" value="Oxidoreductase, molybdopterin-binding domain"/>
    <property type="match status" value="1"/>
</dbReference>
<feature type="domain" description="Moybdenum cofactor oxidoreductase dimerisation" evidence="6">
    <location>
        <begin position="299"/>
        <end position="408"/>
    </location>
</feature>
<protein>
    <submittedName>
        <fullName evidence="7">Sulfite dehydrogenase</fullName>
        <ecNumber evidence="7">1.8.2.1</ecNumber>
    </submittedName>
</protein>
<evidence type="ECO:0000313" key="7">
    <source>
        <dbReference type="EMBL" id="MEX6501364.1"/>
    </source>
</evidence>
<dbReference type="InterPro" id="IPR008335">
    <property type="entry name" value="Mopterin_OxRdtase_euk"/>
</dbReference>
<reference evidence="7 8" key="1">
    <citation type="submission" date="2024-07" db="EMBL/GenBank/DDBJ databases">
        <authorList>
            <person name="Li M."/>
        </authorList>
    </citation>
    <scope>NUCLEOTIDE SEQUENCE [LARGE SCALE GENOMIC DNA]</scope>
    <source>
        <strain evidence="7 8">25A3E</strain>
    </source>
</reference>
<dbReference type="Proteomes" id="UP001560296">
    <property type="component" value="Unassembled WGS sequence"/>
</dbReference>
<evidence type="ECO:0000259" key="6">
    <source>
        <dbReference type="Pfam" id="PF03404"/>
    </source>
</evidence>
<evidence type="ECO:0000313" key="8">
    <source>
        <dbReference type="Proteomes" id="UP001560296"/>
    </source>
</evidence>
<dbReference type="InterPro" id="IPR036374">
    <property type="entry name" value="OxRdtase_Mopterin-bd_sf"/>
</dbReference>
<dbReference type="PANTHER" id="PTHR19372">
    <property type="entry name" value="SULFITE REDUCTASE"/>
    <property type="match status" value="1"/>
</dbReference>
<dbReference type="Gene3D" id="2.60.40.650">
    <property type="match status" value="1"/>
</dbReference>
<dbReference type="GO" id="GO:0050310">
    <property type="term" value="F:sulfite dehydrogenase activity"/>
    <property type="evidence" value="ECO:0007669"/>
    <property type="project" value="UniProtKB-EC"/>
</dbReference>
<name>A0ABV3YQG7_9PSED</name>
<dbReference type="NCBIfam" id="TIGR04555">
    <property type="entry name" value="sulfite_DH_soxC"/>
    <property type="match status" value="1"/>
</dbReference>
<comment type="cofactor">
    <cofactor evidence="1">
        <name>Mo-molybdopterin</name>
        <dbReference type="ChEBI" id="CHEBI:71302"/>
    </cofactor>
</comment>
<accession>A0ABV3YQG7</accession>
<dbReference type="InterPro" id="IPR006311">
    <property type="entry name" value="TAT_signal"/>
</dbReference>
<gene>
    <name evidence="7" type="primary">soxC</name>
    <name evidence="7" type="ORF">AB5S05_04755</name>
</gene>
<comment type="caution">
    <text evidence="7">The sequence shown here is derived from an EMBL/GenBank/DDBJ whole genome shotgun (WGS) entry which is preliminary data.</text>
</comment>
<dbReference type="SUPFAM" id="SSF81296">
    <property type="entry name" value="E set domains"/>
    <property type="match status" value="1"/>
</dbReference>
<dbReference type="InterPro" id="IPR005066">
    <property type="entry name" value="MoCF_OxRdtse_dimer"/>
</dbReference>
<organism evidence="7 8">
    <name type="scientific">Pseudomonas zhanjiangensis</name>
    <dbReference type="NCBI Taxonomy" id="3239015"/>
    <lineage>
        <taxon>Bacteria</taxon>
        <taxon>Pseudomonadati</taxon>
        <taxon>Pseudomonadota</taxon>
        <taxon>Gammaproteobacteria</taxon>
        <taxon>Pseudomonadales</taxon>
        <taxon>Pseudomonadaceae</taxon>
        <taxon>Pseudomonas</taxon>
    </lineage>
</organism>
<evidence type="ECO:0000256" key="2">
    <source>
        <dbReference type="ARBA" id="ARBA00022505"/>
    </source>
</evidence>
<dbReference type="PROSITE" id="PS51318">
    <property type="entry name" value="TAT"/>
    <property type="match status" value="1"/>
</dbReference>
<dbReference type="EMBL" id="JBFTEG010000002">
    <property type="protein sequence ID" value="MEX6501364.1"/>
    <property type="molecule type" value="Genomic_DNA"/>
</dbReference>
<dbReference type="EC" id="1.8.2.1" evidence="7"/>
<feature type="domain" description="Oxidoreductase molybdopterin-binding" evidence="5">
    <location>
        <begin position="112"/>
        <end position="275"/>
    </location>
</feature>
<evidence type="ECO:0000256" key="3">
    <source>
        <dbReference type="ARBA" id="ARBA00022723"/>
    </source>
</evidence>
<dbReference type="PANTHER" id="PTHR19372:SF7">
    <property type="entry name" value="SULFITE OXIDASE, MITOCHONDRIAL"/>
    <property type="match status" value="1"/>
</dbReference>